<dbReference type="InterPro" id="IPR027446">
    <property type="entry name" value="VSG_C_dom_sf"/>
</dbReference>
<evidence type="ECO:0000313" key="10">
    <source>
        <dbReference type="EMBL" id="ABU50972.1"/>
    </source>
</evidence>
<keyword evidence="3" id="KW-1003">Cell membrane</keyword>
<evidence type="ECO:0000256" key="9">
    <source>
        <dbReference type="SAM" id="SignalP"/>
    </source>
</evidence>
<keyword evidence="6" id="KW-0325">Glycoprotein</keyword>
<evidence type="ECO:0000256" key="8">
    <source>
        <dbReference type="SAM" id="MobiDB-lite"/>
    </source>
</evidence>
<comment type="subcellular location">
    <subcellularLocation>
        <location evidence="2">Cell membrane</location>
        <topology evidence="2">Lipid-anchor</topology>
        <topology evidence="2">GPI-anchor</topology>
    </subcellularLocation>
</comment>
<dbReference type="SUPFAM" id="SSF118251">
    <property type="entry name" value="Variant surface glycoprotein MITAT 1.2, VSG 221, C-terminal domain"/>
    <property type="match status" value="1"/>
</dbReference>
<evidence type="ECO:0000256" key="5">
    <source>
        <dbReference type="ARBA" id="ARBA00023136"/>
    </source>
</evidence>
<evidence type="ECO:0000256" key="6">
    <source>
        <dbReference type="ARBA" id="ARBA00023180"/>
    </source>
</evidence>
<name>C6YXI6_TRYBR</name>
<comment type="function">
    <text evidence="1">VSG forms a coat on the surface of the parasite. The trypanosome evades the immune response of the host by expressing a series of antigenically distinct VSGs from an estimated 1000 VSG genes.</text>
</comment>
<feature type="signal peptide" evidence="9">
    <location>
        <begin position="1"/>
        <end position="25"/>
    </location>
</feature>
<organism evidence="10">
    <name type="scientific">Trypanosoma brucei rhodesiense</name>
    <dbReference type="NCBI Taxonomy" id="31286"/>
    <lineage>
        <taxon>Eukaryota</taxon>
        <taxon>Discoba</taxon>
        <taxon>Euglenozoa</taxon>
        <taxon>Kinetoplastea</taxon>
        <taxon>Metakinetoplastina</taxon>
        <taxon>Trypanosomatida</taxon>
        <taxon>Trypanosomatidae</taxon>
        <taxon>Trypanosoma</taxon>
    </lineage>
</organism>
<dbReference type="SUPFAM" id="SSF58087">
    <property type="entry name" value="Variant surface glycoprotein (N-terminal domain)"/>
    <property type="match status" value="1"/>
</dbReference>
<feature type="region of interest" description="Disordered" evidence="8">
    <location>
        <begin position="400"/>
        <end position="428"/>
    </location>
</feature>
<evidence type="ECO:0000256" key="2">
    <source>
        <dbReference type="ARBA" id="ARBA00004609"/>
    </source>
</evidence>
<accession>C6YXI6</accession>
<feature type="chain" id="PRO_5002974023" evidence="9">
    <location>
        <begin position="26"/>
        <end position="479"/>
    </location>
</feature>
<dbReference type="EMBL" id="EF462894">
    <property type="protein sequence ID" value="ABU50972.1"/>
    <property type="molecule type" value="mRNA"/>
</dbReference>
<evidence type="ECO:0000256" key="1">
    <source>
        <dbReference type="ARBA" id="ARBA00002523"/>
    </source>
</evidence>
<keyword evidence="4" id="KW-0336">GPI-anchor</keyword>
<proteinExistence type="evidence at transcript level"/>
<keyword evidence="7" id="KW-0449">Lipoprotein</keyword>
<evidence type="ECO:0000256" key="7">
    <source>
        <dbReference type="ARBA" id="ARBA00023288"/>
    </source>
</evidence>
<keyword evidence="5" id="KW-0472">Membrane</keyword>
<evidence type="ECO:0000256" key="4">
    <source>
        <dbReference type="ARBA" id="ARBA00022622"/>
    </source>
</evidence>
<protein>
    <submittedName>
        <fullName evidence="10">Variant surface glycoprotein</fullName>
    </submittedName>
</protein>
<keyword evidence="9" id="KW-0732">Signal</keyword>
<dbReference type="AlphaFoldDB" id="C6YXI6"/>
<sequence>MQDKRRLTRQIGVIIFLAAAQISQADDNKPVTHMTGPCGAAFVLSEISKELTTKINAADAGMAAIREKLTKSAVALTQSKDLKLAKMAGSVLIVLAKKYEEILTNQQALKGPLVTAIRSTANISGYQYAIGMLEGLKVKGQTMGHADPSSASAGNSNINFMTKTAGELKTCRGGLNGKANSRSSWINQANLERLKIYELQPIDENKASVRLPLVGKVSSANCGKSGQTDPTVTTSGDHSCIAGGPVFQRKDKEINKGGTEDYGLSGSEIKDPMDFEQYAKLTAIQLLKASRLVANAKTAFDVDRISSYAADDYFKAAVGAAFGNLDREAAIGDKASVVNTLIEKHYGTDTTFKSKYWGEIEKISLPSKLVGEKSTDKVQTVSTLSTAAKVMLQGVIDSEKRQDTTKTVGEDRSESESKAGEKCKDKPQGECKEENGCEFKEGKCQDKVTKAATDGKTNTTASNSFVINKGPLLLAVLLF</sequence>
<reference evidence="10" key="1">
    <citation type="submission" date="2007-02" db="EMBL/GenBank/DDBJ databases">
        <title>Temporal expression of variant surface glycoprotein genes in Trypanosoma brucei rhodesiense in a vervet monkey sleeping sickness model following cyclical transmission.</title>
        <authorList>
            <person name="Masiga D.K."/>
            <person name="Jepchumba V."/>
            <person name="Adung'a V.O."/>
            <person name="Thuita J.K."/>
            <person name="Matovu E."/>
            <person name="Turner M.C.R."/>
        </authorList>
    </citation>
    <scope>NUCLEOTIDE SEQUENCE</scope>
    <source>
        <strain evidence="10">KeTat1.22</strain>
    </source>
</reference>
<dbReference type="GO" id="GO:0005886">
    <property type="term" value="C:plasma membrane"/>
    <property type="evidence" value="ECO:0007669"/>
    <property type="project" value="UniProtKB-SubCell"/>
</dbReference>
<dbReference type="GO" id="GO:0098552">
    <property type="term" value="C:side of membrane"/>
    <property type="evidence" value="ECO:0007669"/>
    <property type="project" value="UniProtKB-KW"/>
</dbReference>
<evidence type="ECO:0000256" key="3">
    <source>
        <dbReference type="ARBA" id="ARBA00022475"/>
    </source>
</evidence>